<dbReference type="Pfam" id="PF12804">
    <property type="entry name" value="NTP_transf_3"/>
    <property type="match status" value="1"/>
</dbReference>
<dbReference type="RefSeq" id="WP_140002102.1">
    <property type="nucleotide sequence ID" value="NZ_CP040946.1"/>
</dbReference>
<protein>
    <submittedName>
        <fullName evidence="3">Nucleotidyltransferase family protein</fullName>
    </submittedName>
</protein>
<dbReference type="AlphaFoldDB" id="A0A5B8CPV9"/>
<feature type="domain" description="MobA-like NTP transferase" evidence="2">
    <location>
        <begin position="11"/>
        <end position="172"/>
    </location>
</feature>
<proteinExistence type="predicted"/>
<name>A0A5B8CPV9_9PROT</name>
<dbReference type="SUPFAM" id="SSF53448">
    <property type="entry name" value="Nucleotide-diphospho-sugar transferases"/>
    <property type="match status" value="1"/>
</dbReference>
<dbReference type="Proteomes" id="UP000311008">
    <property type="component" value="Chromosome"/>
</dbReference>
<accession>A0A5B8CPV9</accession>
<dbReference type="GO" id="GO:0016779">
    <property type="term" value="F:nucleotidyltransferase activity"/>
    <property type="evidence" value="ECO:0007669"/>
    <property type="project" value="UniProtKB-ARBA"/>
</dbReference>
<dbReference type="InterPro" id="IPR025877">
    <property type="entry name" value="MobA-like_NTP_Trfase"/>
</dbReference>
<evidence type="ECO:0000256" key="1">
    <source>
        <dbReference type="ARBA" id="ARBA00022842"/>
    </source>
</evidence>
<dbReference type="InterPro" id="IPR029044">
    <property type="entry name" value="Nucleotide-diphossugar_trans"/>
</dbReference>
<organism evidence="3 4">
    <name type="scientific">Methylophilus medardicus</name>
    <dbReference type="NCBI Taxonomy" id="2588534"/>
    <lineage>
        <taxon>Bacteria</taxon>
        <taxon>Pseudomonadati</taxon>
        <taxon>Pseudomonadota</taxon>
        <taxon>Betaproteobacteria</taxon>
        <taxon>Nitrosomonadales</taxon>
        <taxon>Methylophilaceae</taxon>
        <taxon>Methylophilus</taxon>
    </lineage>
</organism>
<dbReference type="KEGG" id="mmec:FIU01_01005"/>
<dbReference type="PANTHER" id="PTHR43777">
    <property type="entry name" value="MOLYBDENUM COFACTOR CYTIDYLYLTRANSFERASE"/>
    <property type="match status" value="1"/>
</dbReference>
<evidence type="ECO:0000259" key="2">
    <source>
        <dbReference type="Pfam" id="PF12804"/>
    </source>
</evidence>
<keyword evidence="1" id="KW-0460">Magnesium</keyword>
<keyword evidence="3" id="KW-0808">Transferase</keyword>
<dbReference type="Gene3D" id="3.90.550.10">
    <property type="entry name" value="Spore Coat Polysaccharide Biosynthesis Protein SpsA, Chain A"/>
    <property type="match status" value="1"/>
</dbReference>
<keyword evidence="4" id="KW-1185">Reference proteome</keyword>
<dbReference type="CDD" id="cd04182">
    <property type="entry name" value="GT_2_like_f"/>
    <property type="match status" value="1"/>
</dbReference>
<dbReference type="EMBL" id="CP040946">
    <property type="protein sequence ID" value="QDC43239.1"/>
    <property type="molecule type" value="Genomic_DNA"/>
</dbReference>
<dbReference type="PANTHER" id="PTHR43777:SF1">
    <property type="entry name" value="MOLYBDENUM COFACTOR CYTIDYLYLTRANSFERASE"/>
    <property type="match status" value="1"/>
</dbReference>
<reference evidence="4" key="1">
    <citation type="journal article" date="2019" name="ISME J.">
        <title>Evolution in action: habitat transition from sediment to the pelagial leads to genome streamlining in Methylophilaceae.</title>
        <authorList>
            <person name="Salcher M."/>
            <person name="Schaefle D."/>
            <person name="Kaspar M."/>
            <person name="Neuenschwander S.M."/>
            <person name="Ghai R."/>
        </authorList>
    </citation>
    <scope>NUCLEOTIDE SEQUENCE [LARGE SCALE GENOMIC DNA]</scope>
    <source>
        <strain evidence="4">MMS-M-51</strain>
    </source>
</reference>
<evidence type="ECO:0000313" key="4">
    <source>
        <dbReference type="Proteomes" id="UP000311008"/>
    </source>
</evidence>
<evidence type="ECO:0000313" key="3">
    <source>
        <dbReference type="EMBL" id="QDC43239.1"/>
    </source>
</evidence>
<sequence>MINHSQSSIVGLLLAGGFSRRFGPQNKLLQRLHNGQPMALVAAKTLISALPKSVAVLRLPATDLTEPMHALGFEVVQCQAQHQEMADSLKLGIDFALQTFPNLTGLVIALADMPFIKPATILEVAQRLTPDNIVQPHYAGNPGHPVGFGSDWITALRQVMGDQGARSILRANQAQIVRFDSPDAGILKDIDTPADLLSLGSDAASTGL</sequence>
<dbReference type="OrthoDB" id="5298793at2"/>
<gene>
    <name evidence="3" type="ORF">FIU01_01005</name>
</gene>